<dbReference type="AlphaFoldDB" id="A0A6L2Q1A5"/>
<evidence type="ECO:0000313" key="1">
    <source>
        <dbReference type="EMBL" id="GFG38661.1"/>
    </source>
</evidence>
<name>A0A6L2Q1A5_COPFO</name>
<dbReference type="PANTHER" id="PTHR44269:SF1">
    <property type="entry name" value="DEHYDROGENASE_REDUCTASE SDR FAMILY MEMBER 7"/>
    <property type="match status" value="1"/>
</dbReference>
<gene>
    <name evidence="1" type="ORF">Cfor_01679</name>
</gene>
<dbReference type="InterPro" id="IPR053011">
    <property type="entry name" value="SDR_family_member_7"/>
</dbReference>
<dbReference type="EMBL" id="BLKM01012994">
    <property type="protein sequence ID" value="GFG38661.1"/>
    <property type="molecule type" value="Genomic_DNA"/>
</dbReference>
<comment type="caution">
    <text evidence="1">The sequence shown here is derived from an EMBL/GenBank/DDBJ whole genome shotgun (WGS) entry which is preliminary data.</text>
</comment>
<accession>A0A6L2Q1A5</accession>
<reference evidence="2" key="1">
    <citation type="submission" date="2020-01" db="EMBL/GenBank/DDBJ databases">
        <title>Draft genome sequence of the Termite Coptotermes fromosanus.</title>
        <authorList>
            <person name="Itakura S."/>
            <person name="Yosikawa Y."/>
            <person name="Umezawa K."/>
        </authorList>
    </citation>
    <scope>NUCLEOTIDE SEQUENCE [LARGE SCALE GENOMIC DNA]</scope>
</reference>
<protein>
    <submittedName>
        <fullName evidence="1">Uncharacterized protein</fullName>
    </submittedName>
</protein>
<dbReference type="SUPFAM" id="SSF51735">
    <property type="entry name" value="NAD(P)-binding Rossmann-fold domains"/>
    <property type="match status" value="1"/>
</dbReference>
<evidence type="ECO:0000313" key="2">
    <source>
        <dbReference type="Proteomes" id="UP000502823"/>
    </source>
</evidence>
<organism evidence="1 2">
    <name type="scientific">Coptotermes formosanus</name>
    <name type="common">Formosan subterranean termite</name>
    <dbReference type="NCBI Taxonomy" id="36987"/>
    <lineage>
        <taxon>Eukaryota</taxon>
        <taxon>Metazoa</taxon>
        <taxon>Ecdysozoa</taxon>
        <taxon>Arthropoda</taxon>
        <taxon>Hexapoda</taxon>
        <taxon>Insecta</taxon>
        <taxon>Pterygota</taxon>
        <taxon>Neoptera</taxon>
        <taxon>Polyneoptera</taxon>
        <taxon>Dictyoptera</taxon>
        <taxon>Blattodea</taxon>
        <taxon>Blattoidea</taxon>
        <taxon>Termitoidae</taxon>
        <taxon>Rhinotermitidae</taxon>
        <taxon>Coptotermes</taxon>
    </lineage>
</organism>
<dbReference type="OrthoDB" id="47007at2759"/>
<dbReference type="InterPro" id="IPR036291">
    <property type="entry name" value="NAD(P)-bd_dom_sf"/>
</dbReference>
<dbReference type="Proteomes" id="UP000502823">
    <property type="component" value="Unassembled WGS sequence"/>
</dbReference>
<keyword evidence="2" id="KW-1185">Reference proteome</keyword>
<dbReference type="InParanoid" id="A0A6L2Q1A5"/>
<dbReference type="PANTHER" id="PTHR44269">
    <property type="entry name" value="DEHYDROGENASE/REDUCTASE SDR FAMILY MEMBER 7-RELATED"/>
    <property type="match status" value="1"/>
</dbReference>
<dbReference type="Pfam" id="PF00106">
    <property type="entry name" value="adh_short"/>
    <property type="match status" value="1"/>
</dbReference>
<dbReference type="Gene3D" id="3.40.50.720">
    <property type="entry name" value="NAD(P)-binding Rossmann-like Domain"/>
    <property type="match status" value="1"/>
</dbReference>
<dbReference type="InterPro" id="IPR002347">
    <property type="entry name" value="SDR_fam"/>
</dbReference>
<proteinExistence type="predicted"/>
<sequence length="135" mass="14468">MSSTLHEVPNDMCVQLTVKSISCSSALMIQGIGLSGRQRGVITGASSGIGEQLAHALACAGVKLVLSARREHELKRVKQKCLEIGKNLTEGEILVLAMDVTAVQKHSERLQQVISYFGQVHFGQLLLTLAVADNS</sequence>